<dbReference type="Pfam" id="PF13516">
    <property type="entry name" value="LRR_6"/>
    <property type="match status" value="2"/>
</dbReference>
<dbReference type="OrthoDB" id="550575at2759"/>
<accession>A0A7J6WE49</accession>
<dbReference type="InterPro" id="IPR006553">
    <property type="entry name" value="Leu-rich_rpt_Cys-con_subtyp"/>
</dbReference>
<dbReference type="FunFam" id="1.20.1280.50:FF:000022">
    <property type="entry name" value="F-box protein FBW2"/>
    <property type="match status" value="1"/>
</dbReference>
<evidence type="ECO:0000313" key="4">
    <source>
        <dbReference type="Proteomes" id="UP000554482"/>
    </source>
</evidence>
<keyword evidence="4" id="KW-1185">Reference proteome</keyword>
<dbReference type="SMART" id="SM00367">
    <property type="entry name" value="LRR_CC"/>
    <property type="match status" value="1"/>
</dbReference>
<dbReference type="InterPro" id="IPR032675">
    <property type="entry name" value="LRR_dom_sf"/>
</dbReference>
<dbReference type="EMBL" id="JABWDY010016962">
    <property type="protein sequence ID" value="KAF5195714.1"/>
    <property type="molecule type" value="Genomic_DNA"/>
</dbReference>
<dbReference type="Pfam" id="PF12937">
    <property type="entry name" value="F-box-like"/>
    <property type="match status" value="1"/>
</dbReference>
<dbReference type="InterPro" id="IPR036047">
    <property type="entry name" value="F-box-like_dom_sf"/>
</dbReference>
<dbReference type="Gene3D" id="1.20.1280.50">
    <property type="match status" value="1"/>
</dbReference>
<dbReference type="PANTHER" id="PTHR38926">
    <property type="entry name" value="F-BOX DOMAIN CONTAINING PROTEIN, EXPRESSED"/>
    <property type="match status" value="1"/>
</dbReference>
<proteinExistence type="predicted"/>
<feature type="domain" description="F-box" evidence="2">
    <location>
        <begin position="37"/>
        <end position="77"/>
    </location>
</feature>
<dbReference type="Gene3D" id="3.80.10.10">
    <property type="entry name" value="Ribonuclease Inhibitor"/>
    <property type="match status" value="1"/>
</dbReference>
<dbReference type="SUPFAM" id="SSF81383">
    <property type="entry name" value="F-box domain"/>
    <property type="match status" value="1"/>
</dbReference>
<sequence length="308" mass="34248">MESQSKRPRIIGGSGGGGGGSDRGSGGGSSLWEGLNPEILGLIFTKIPADELIRVVPFVCKAWNEVVSGPYCWTDIDVEQWCRRCYDMERIDSAVRKLVRKSNGTLRRLSVFMISNATFAFVANCERSLKVLQIPMSDVTDRMVMKHVESLKMLTTLDISNCNKITCKGLETLGKCCTSLVHLKRNMPPQQLVYDIGSVAKKDDEEALVIADTMRSLRSLELGYGCMTDLGLDAILTKCENLIHLDILGCYGVKLEGDLEDRCNQLTSFKTAWEEEYQDDDDDDEDEDESSEEGNEYFSESDSDSDGV</sequence>
<dbReference type="PANTHER" id="PTHR38926:SF81">
    <property type="entry name" value="F-BOX DOMAIN-CONTAINING PROTEIN"/>
    <property type="match status" value="1"/>
</dbReference>
<reference evidence="3 4" key="1">
    <citation type="submission" date="2020-06" db="EMBL/GenBank/DDBJ databases">
        <title>Transcriptomic and genomic resources for Thalictrum thalictroides and T. hernandezii: Facilitating candidate gene discovery in an emerging model plant lineage.</title>
        <authorList>
            <person name="Arias T."/>
            <person name="Riano-Pachon D.M."/>
            <person name="Di Stilio V.S."/>
        </authorList>
    </citation>
    <scope>NUCLEOTIDE SEQUENCE [LARGE SCALE GENOMIC DNA]</scope>
    <source>
        <strain evidence="4">cv. WT478/WT964</strain>
        <tissue evidence="3">Leaves</tissue>
    </source>
</reference>
<dbReference type="InterPro" id="IPR001810">
    <property type="entry name" value="F-box_dom"/>
</dbReference>
<feature type="region of interest" description="Disordered" evidence="1">
    <location>
        <begin position="274"/>
        <end position="308"/>
    </location>
</feature>
<dbReference type="SUPFAM" id="SSF52047">
    <property type="entry name" value="RNI-like"/>
    <property type="match status" value="1"/>
</dbReference>
<feature type="region of interest" description="Disordered" evidence="1">
    <location>
        <begin position="1"/>
        <end position="29"/>
    </location>
</feature>
<name>A0A7J6WE49_THATH</name>
<comment type="caution">
    <text evidence="3">The sequence shown here is derived from an EMBL/GenBank/DDBJ whole genome shotgun (WGS) entry which is preliminary data.</text>
</comment>
<evidence type="ECO:0000256" key="1">
    <source>
        <dbReference type="SAM" id="MobiDB-lite"/>
    </source>
</evidence>
<organism evidence="3 4">
    <name type="scientific">Thalictrum thalictroides</name>
    <name type="common">Rue-anemone</name>
    <name type="synonym">Anemone thalictroides</name>
    <dbReference type="NCBI Taxonomy" id="46969"/>
    <lineage>
        <taxon>Eukaryota</taxon>
        <taxon>Viridiplantae</taxon>
        <taxon>Streptophyta</taxon>
        <taxon>Embryophyta</taxon>
        <taxon>Tracheophyta</taxon>
        <taxon>Spermatophyta</taxon>
        <taxon>Magnoliopsida</taxon>
        <taxon>Ranunculales</taxon>
        <taxon>Ranunculaceae</taxon>
        <taxon>Thalictroideae</taxon>
        <taxon>Thalictrum</taxon>
    </lineage>
</organism>
<dbReference type="Proteomes" id="UP000554482">
    <property type="component" value="Unassembled WGS sequence"/>
</dbReference>
<feature type="compositionally biased region" description="Gly residues" evidence="1">
    <location>
        <begin position="12"/>
        <end position="29"/>
    </location>
</feature>
<evidence type="ECO:0000259" key="2">
    <source>
        <dbReference type="Pfam" id="PF12937"/>
    </source>
</evidence>
<protein>
    <submittedName>
        <fullName evidence="3">F-box protein fbw2</fullName>
    </submittedName>
</protein>
<dbReference type="AlphaFoldDB" id="A0A7J6WE49"/>
<dbReference type="InterPro" id="IPR001611">
    <property type="entry name" value="Leu-rich_rpt"/>
</dbReference>
<evidence type="ECO:0000313" key="3">
    <source>
        <dbReference type="EMBL" id="KAF5195714.1"/>
    </source>
</evidence>
<gene>
    <name evidence="3" type="ORF">FRX31_014699</name>
</gene>